<proteinExistence type="inferred from homology"/>
<dbReference type="InterPro" id="IPR011004">
    <property type="entry name" value="Trimer_LpxA-like_sf"/>
</dbReference>
<sequence length="351" mass="36211">MKPAPATLGELIAALGGDLFGAPETRIERIAPLDVADAASISFLANPKYQAQLASTAAACVIVAPAAADAARARGAAIVTPDPYRYFARLTQWWAGRVRPAAATGVHPSAVVAEDAVLGDGVLIGPQAVIESGARIGDGVQIGAGSFVGRNAQIGAGTRLAPRVVVSFDCQIGERCIVHSGAVIGADGFGFAPSPEGYVKIEQLGAVRIGNDVEIGANTCIDRGALGDTVLEDGVKLDNLIQIAHNVHIGRHTAIAGCTAIAGSTRIGAYCTIAGAANIVGHLTIADKVHVSACTLITRSISEPGLYTGVYPFEDNASWEKNAATLRRLHQLRDRVRTLEAAPHSNKTPAP</sequence>
<dbReference type="GO" id="GO:0103118">
    <property type="term" value="F:UDP-3-O-[(3R)-3-hydroxyacyl]-glucosamine N-acyltransferase activity"/>
    <property type="evidence" value="ECO:0007669"/>
    <property type="project" value="UniProtKB-EC"/>
</dbReference>
<reference evidence="9 10" key="1">
    <citation type="submission" date="2024-05" db="EMBL/GenBank/DDBJ databases">
        <title>Roseateles sp. DJS-2-20 16S ribosomal RNA gene Genome sequencing and assembly.</title>
        <authorList>
            <person name="Woo H."/>
        </authorList>
    </citation>
    <scope>NUCLEOTIDE SEQUENCE [LARGE SCALE GENOMIC DNA]</scope>
    <source>
        <strain evidence="9 10">DJS-2-20</strain>
    </source>
</reference>
<evidence type="ECO:0000259" key="8">
    <source>
        <dbReference type="Pfam" id="PF04613"/>
    </source>
</evidence>
<evidence type="ECO:0000256" key="2">
    <source>
        <dbReference type="ARBA" id="ARBA00022556"/>
    </source>
</evidence>
<keyword evidence="5 7" id="KW-0443">Lipid metabolism</keyword>
<keyword evidence="3 7" id="KW-0808">Transferase</keyword>
<name>A0ABV0G502_9BURK</name>
<evidence type="ECO:0000256" key="4">
    <source>
        <dbReference type="ARBA" id="ARBA00022737"/>
    </source>
</evidence>
<dbReference type="Gene3D" id="3.40.1390.10">
    <property type="entry name" value="MurE/MurF, N-terminal domain"/>
    <property type="match status" value="1"/>
</dbReference>
<dbReference type="PANTHER" id="PTHR43378">
    <property type="entry name" value="UDP-3-O-ACYLGLUCOSAMINE N-ACYLTRANSFERASE"/>
    <property type="match status" value="1"/>
</dbReference>
<dbReference type="EMBL" id="JBDPZD010000004">
    <property type="protein sequence ID" value="MEO3692793.1"/>
    <property type="molecule type" value="Genomic_DNA"/>
</dbReference>
<dbReference type="RefSeq" id="WP_347705608.1">
    <property type="nucleotide sequence ID" value="NZ_JBDPZD010000004.1"/>
</dbReference>
<evidence type="ECO:0000256" key="5">
    <source>
        <dbReference type="ARBA" id="ARBA00023098"/>
    </source>
</evidence>
<dbReference type="SUPFAM" id="SSF51161">
    <property type="entry name" value="Trimeric LpxA-like enzymes"/>
    <property type="match status" value="1"/>
</dbReference>
<dbReference type="CDD" id="cd03352">
    <property type="entry name" value="LbH_LpxD"/>
    <property type="match status" value="1"/>
</dbReference>
<protein>
    <recommendedName>
        <fullName evidence="7">UDP-3-O-acylglucosamine N-acyltransferase</fullName>
        <ecNumber evidence="7">2.3.1.191</ecNumber>
    </recommendedName>
</protein>
<evidence type="ECO:0000256" key="1">
    <source>
        <dbReference type="ARBA" id="ARBA00022516"/>
    </source>
</evidence>
<gene>
    <name evidence="7 9" type="primary">lpxD</name>
    <name evidence="9" type="ORF">ABDJ85_15040</name>
</gene>
<feature type="active site" description="Proton acceptor" evidence="7">
    <location>
        <position position="245"/>
    </location>
</feature>
<keyword evidence="4 7" id="KW-0677">Repeat</keyword>
<evidence type="ECO:0000256" key="7">
    <source>
        <dbReference type="HAMAP-Rule" id="MF_00523"/>
    </source>
</evidence>
<keyword evidence="6 7" id="KW-0012">Acyltransferase</keyword>
<evidence type="ECO:0000256" key="3">
    <source>
        <dbReference type="ARBA" id="ARBA00022679"/>
    </source>
</evidence>
<evidence type="ECO:0000256" key="6">
    <source>
        <dbReference type="ARBA" id="ARBA00023315"/>
    </source>
</evidence>
<comment type="pathway">
    <text evidence="7">Bacterial outer membrane biogenesis; LPS lipid A biosynthesis.</text>
</comment>
<dbReference type="EC" id="2.3.1.191" evidence="7"/>
<dbReference type="InterPro" id="IPR001451">
    <property type="entry name" value="Hexapep"/>
</dbReference>
<dbReference type="Gene3D" id="2.160.10.10">
    <property type="entry name" value="Hexapeptide repeat proteins"/>
    <property type="match status" value="1"/>
</dbReference>
<comment type="similarity">
    <text evidence="7">Belongs to the transferase hexapeptide repeat family. LpxD subfamily.</text>
</comment>
<evidence type="ECO:0000313" key="9">
    <source>
        <dbReference type="EMBL" id="MEO3692793.1"/>
    </source>
</evidence>
<organism evidence="9 10">
    <name type="scientific">Roseateles paludis</name>
    <dbReference type="NCBI Taxonomy" id="3145238"/>
    <lineage>
        <taxon>Bacteria</taxon>
        <taxon>Pseudomonadati</taxon>
        <taxon>Pseudomonadota</taxon>
        <taxon>Betaproteobacteria</taxon>
        <taxon>Burkholderiales</taxon>
        <taxon>Sphaerotilaceae</taxon>
        <taxon>Roseateles</taxon>
    </lineage>
</organism>
<comment type="subunit">
    <text evidence="7">Homotrimer.</text>
</comment>
<comment type="caution">
    <text evidence="9">The sequence shown here is derived from an EMBL/GenBank/DDBJ whole genome shotgun (WGS) entry which is preliminary data.</text>
</comment>
<keyword evidence="1 7" id="KW-0444">Lipid biosynthesis</keyword>
<dbReference type="HAMAP" id="MF_00523">
    <property type="entry name" value="LpxD"/>
    <property type="match status" value="1"/>
</dbReference>
<dbReference type="InterPro" id="IPR007691">
    <property type="entry name" value="LpxD"/>
</dbReference>
<comment type="catalytic activity">
    <reaction evidence="7">
        <text>a UDP-3-O-[(3R)-3-hydroxyacyl]-alpha-D-glucosamine + a (3R)-hydroxyacyl-[ACP] = a UDP-2-N,3-O-bis[(3R)-3-hydroxyacyl]-alpha-D-glucosamine + holo-[ACP] + H(+)</text>
        <dbReference type="Rhea" id="RHEA:53836"/>
        <dbReference type="Rhea" id="RHEA-COMP:9685"/>
        <dbReference type="Rhea" id="RHEA-COMP:9945"/>
        <dbReference type="ChEBI" id="CHEBI:15378"/>
        <dbReference type="ChEBI" id="CHEBI:64479"/>
        <dbReference type="ChEBI" id="CHEBI:78827"/>
        <dbReference type="ChEBI" id="CHEBI:137740"/>
        <dbReference type="ChEBI" id="CHEBI:137748"/>
        <dbReference type="EC" id="2.3.1.191"/>
    </reaction>
</comment>
<dbReference type="PANTHER" id="PTHR43378:SF2">
    <property type="entry name" value="UDP-3-O-ACYLGLUCOSAMINE N-ACYLTRANSFERASE 1, MITOCHONDRIAL-RELATED"/>
    <property type="match status" value="1"/>
</dbReference>
<evidence type="ECO:0000313" key="10">
    <source>
        <dbReference type="Proteomes" id="UP001495147"/>
    </source>
</evidence>
<dbReference type="InterPro" id="IPR020573">
    <property type="entry name" value="UDP_GlcNAc_AcTrfase_non-rep"/>
</dbReference>
<dbReference type="NCBIfam" id="TIGR01853">
    <property type="entry name" value="lipid_A_lpxD"/>
    <property type="match status" value="1"/>
</dbReference>
<feature type="domain" description="UDP-3-O-[3-hydroxymyristoyl] glucosamine N-acyltransferase non-repeat region" evidence="8">
    <location>
        <begin position="25"/>
        <end position="93"/>
    </location>
</feature>
<keyword evidence="2 7" id="KW-0441">Lipid A biosynthesis</keyword>
<dbReference type="NCBIfam" id="NF002060">
    <property type="entry name" value="PRK00892.1"/>
    <property type="match status" value="1"/>
</dbReference>
<dbReference type="Proteomes" id="UP001495147">
    <property type="component" value="Unassembled WGS sequence"/>
</dbReference>
<dbReference type="Pfam" id="PF00132">
    <property type="entry name" value="Hexapep"/>
    <property type="match status" value="2"/>
</dbReference>
<accession>A0ABV0G502</accession>
<dbReference type="Pfam" id="PF04613">
    <property type="entry name" value="LpxD"/>
    <property type="match status" value="1"/>
</dbReference>
<keyword evidence="10" id="KW-1185">Reference proteome</keyword>
<comment type="function">
    <text evidence="7">Catalyzes the N-acylation of UDP-3-O-acylglucosamine using 3-hydroxyacyl-ACP as the acyl donor. Is involved in the biosynthesis of lipid A, a phosphorylated glycolipid that anchors the lipopolysaccharide to the outer membrane of the cell.</text>
</comment>